<accession>A0AAD9NHH3</accession>
<evidence type="ECO:0000313" key="3">
    <source>
        <dbReference type="Proteomes" id="UP001208570"/>
    </source>
</evidence>
<evidence type="ECO:0000313" key="2">
    <source>
        <dbReference type="EMBL" id="KAK2167349.1"/>
    </source>
</evidence>
<dbReference type="EMBL" id="JAODUP010000029">
    <property type="protein sequence ID" value="KAK2167349.1"/>
    <property type="molecule type" value="Genomic_DNA"/>
</dbReference>
<keyword evidence="3" id="KW-1185">Reference proteome</keyword>
<feature type="compositionally biased region" description="Low complexity" evidence="1">
    <location>
        <begin position="49"/>
        <end position="64"/>
    </location>
</feature>
<proteinExistence type="predicted"/>
<dbReference type="AlphaFoldDB" id="A0AAD9NHH3"/>
<gene>
    <name evidence="2" type="ORF">LSH36_29g07050</name>
</gene>
<organism evidence="2 3">
    <name type="scientific">Paralvinella palmiformis</name>
    <dbReference type="NCBI Taxonomy" id="53620"/>
    <lineage>
        <taxon>Eukaryota</taxon>
        <taxon>Metazoa</taxon>
        <taxon>Spiralia</taxon>
        <taxon>Lophotrochozoa</taxon>
        <taxon>Annelida</taxon>
        <taxon>Polychaeta</taxon>
        <taxon>Sedentaria</taxon>
        <taxon>Canalipalpata</taxon>
        <taxon>Terebellida</taxon>
        <taxon>Terebelliformia</taxon>
        <taxon>Alvinellidae</taxon>
        <taxon>Paralvinella</taxon>
    </lineage>
</organism>
<name>A0AAD9NHH3_9ANNE</name>
<protein>
    <submittedName>
        <fullName evidence="2">Uncharacterized protein</fullName>
    </submittedName>
</protein>
<evidence type="ECO:0000256" key="1">
    <source>
        <dbReference type="SAM" id="MobiDB-lite"/>
    </source>
</evidence>
<reference evidence="2" key="1">
    <citation type="journal article" date="2023" name="Mol. Biol. Evol.">
        <title>Third-Generation Sequencing Reveals the Adaptive Role of the Epigenome in Three Deep-Sea Polychaetes.</title>
        <authorList>
            <person name="Perez M."/>
            <person name="Aroh O."/>
            <person name="Sun Y."/>
            <person name="Lan Y."/>
            <person name="Juniper S.K."/>
            <person name="Young C.R."/>
            <person name="Angers B."/>
            <person name="Qian P.Y."/>
        </authorList>
    </citation>
    <scope>NUCLEOTIDE SEQUENCE</scope>
    <source>
        <strain evidence="2">P08H-3</strain>
    </source>
</reference>
<dbReference type="Proteomes" id="UP001208570">
    <property type="component" value="Unassembled WGS sequence"/>
</dbReference>
<sequence length="170" mass="18530">MEAANGPGDVALTCPNNEDGIRGGLHQLTNFFQRRLGVNRQKSSESPKSDSGNGSGRNSSRGDNTLLPPIPNEGKGHLTSSNTPSSSPRPPSSIHRRKNSHNSLLSVETILTPRITDKDQLRSEMEAAQDTSSWSDLTHFYITTFETFANLNSLFKVVVILELNSGPSHF</sequence>
<feature type="region of interest" description="Disordered" evidence="1">
    <location>
        <begin position="1"/>
        <end position="105"/>
    </location>
</feature>
<comment type="caution">
    <text evidence="2">The sequence shown here is derived from an EMBL/GenBank/DDBJ whole genome shotgun (WGS) entry which is preliminary data.</text>
</comment>